<sequence>MRIILIFFQLASLGLFSQVVKESKLVYNKEIIYSYKVTHVSCEKNISVNNLYLVCYGTPWRLDTLNQIKVNWAPSLNDIFRKTAGTGVIENKLRIWMHPPRYNEFSILEYSPFPYVKFPLQIGREWNWELALGKYWENKSLSVRADDIMKYIYLIESHEKVKFEFSEKEIDCYKITSKSINERFDSSLTCYFNKDYGFVNLFYKNIDKSELRFELIDICFKEDILNLDSIFKY</sequence>
<dbReference type="Proteomes" id="UP000285794">
    <property type="component" value="Unassembled WGS sequence"/>
</dbReference>
<keyword evidence="2" id="KW-1185">Reference proteome</keyword>
<organism evidence="1 2">
    <name type="scientific">Ancylomarina euxinus</name>
    <dbReference type="NCBI Taxonomy" id="2283627"/>
    <lineage>
        <taxon>Bacteria</taxon>
        <taxon>Pseudomonadati</taxon>
        <taxon>Bacteroidota</taxon>
        <taxon>Bacteroidia</taxon>
        <taxon>Marinilabiliales</taxon>
        <taxon>Marinifilaceae</taxon>
        <taxon>Ancylomarina</taxon>
    </lineage>
</organism>
<accession>A0A425XWC3</accession>
<name>A0A425XWC3_9BACT</name>
<dbReference type="RefSeq" id="WP_125032209.1">
    <property type="nucleotide sequence ID" value="NZ_JAPXVP010000036.1"/>
</dbReference>
<evidence type="ECO:0000313" key="2">
    <source>
        <dbReference type="Proteomes" id="UP000285794"/>
    </source>
</evidence>
<dbReference type="AlphaFoldDB" id="A0A425XWC3"/>
<dbReference type="OrthoDB" id="980385at2"/>
<dbReference type="EMBL" id="QQWG01000040">
    <property type="protein sequence ID" value="RRG18951.1"/>
    <property type="molecule type" value="Genomic_DNA"/>
</dbReference>
<protein>
    <recommendedName>
        <fullName evidence="3">DUF3108 domain-containing protein</fullName>
    </recommendedName>
</protein>
<comment type="caution">
    <text evidence="1">The sequence shown here is derived from an EMBL/GenBank/DDBJ whole genome shotgun (WGS) entry which is preliminary data.</text>
</comment>
<evidence type="ECO:0000313" key="1">
    <source>
        <dbReference type="EMBL" id="RRG18951.1"/>
    </source>
</evidence>
<evidence type="ECO:0008006" key="3">
    <source>
        <dbReference type="Google" id="ProtNLM"/>
    </source>
</evidence>
<proteinExistence type="predicted"/>
<gene>
    <name evidence="1" type="ORF">DWB61_17565</name>
</gene>
<reference evidence="1 2" key="1">
    <citation type="submission" date="2018-07" db="EMBL/GenBank/DDBJ databases">
        <title>Draft genome sequence of Ancylomarina sp. M1P.</title>
        <authorList>
            <person name="Yadav S."/>
            <person name="Villanueva L."/>
            <person name="Damste J.S.S."/>
        </authorList>
    </citation>
    <scope>NUCLEOTIDE SEQUENCE [LARGE SCALE GENOMIC DNA]</scope>
    <source>
        <strain evidence="1 2">M1P</strain>
    </source>
</reference>